<dbReference type="GO" id="GO:0007411">
    <property type="term" value="P:axon guidance"/>
    <property type="evidence" value="ECO:0007669"/>
    <property type="project" value="TreeGrafter"/>
</dbReference>
<dbReference type="InterPro" id="IPR007110">
    <property type="entry name" value="Ig-like_dom"/>
</dbReference>
<keyword evidence="13" id="KW-1185">Reference proteome</keyword>
<dbReference type="AlphaFoldDB" id="A0AAV4U3T3"/>
<accession>A0AAV4U3T3</accession>
<keyword evidence="9" id="KW-0393">Immunoglobulin domain</keyword>
<dbReference type="EMBL" id="BPLQ01010668">
    <property type="protein sequence ID" value="GIY52385.1"/>
    <property type="molecule type" value="Genomic_DNA"/>
</dbReference>
<keyword evidence="2" id="KW-0812">Transmembrane</keyword>
<comment type="subcellular location">
    <subcellularLocation>
        <location evidence="1">Membrane</location>
        <topology evidence="1">Single-pass membrane protein</topology>
    </subcellularLocation>
</comment>
<evidence type="ECO:0000256" key="8">
    <source>
        <dbReference type="ARBA" id="ARBA00023157"/>
    </source>
</evidence>
<dbReference type="Proteomes" id="UP001054837">
    <property type="component" value="Unassembled WGS sequence"/>
</dbReference>
<dbReference type="GO" id="GO:0030424">
    <property type="term" value="C:axon"/>
    <property type="evidence" value="ECO:0007669"/>
    <property type="project" value="TreeGrafter"/>
</dbReference>
<comment type="caution">
    <text evidence="12">The sequence shown here is derived from an EMBL/GenBank/DDBJ whole genome shotgun (WGS) entry which is preliminary data.</text>
</comment>
<protein>
    <submittedName>
        <fullName evidence="12">Down syndrome cell adhesion molecule-like protein Dscam2</fullName>
    </submittedName>
</protein>
<evidence type="ECO:0000259" key="11">
    <source>
        <dbReference type="PROSITE" id="PS50835"/>
    </source>
</evidence>
<dbReference type="Pfam" id="PF07679">
    <property type="entry name" value="I-set"/>
    <property type="match status" value="1"/>
</dbReference>
<evidence type="ECO:0000256" key="4">
    <source>
        <dbReference type="ARBA" id="ARBA00022737"/>
    </source>
</evidence>
<dbReference type="SMART" id="SM00409">
    <property type="entry name" value="IG"/>
    <property type="match status" value="1"/>
</dbReference>
<reference evidence="12 13" key="1">
    <citation type="submission" date="2021-06" db="EMBL/GenBank/DDBJ databases">
        <title>Caerostris darwini draft genome.</title>
        <authorList>
            <person name="Kono N."/>
            <person name="Arakawa K."/>
        </authorList>
    </citation>
    <scope>NUCLEOTIDE SEQUENCE [LARGE SCALE GENOMIC DNA]</scope>
</reference>
<evidence type="ECO:0000313" key="12">
    <source>
        <dbReference type="EMBL" id="GIY52385.1"/>
    </source>
</evidence>
<dbReference type="GO" id="GO:0070593">
    <property type="term" value="P:dendrite self-avoidance"/>
    <property type="evidence" value="ECO:0007669"/>
    <property type="project" value="TreeGrafter"/>
</dbReference>
<keyword evidence="4" id="KW-0677">Repeat</keyword>
<keyword evidence="7" id="KW-0472">Membrane</keyword>
<keyword evidence="5" id="KW-0130">Cell adhesion</keyword>
<dbReference type="SMART" id="SM00408">
    <property type="entry name" value="IGc2"/>
    <property type="match status" value="1"/>
</dbReference>
<feature type="region of interest" description="Disordered" evidence="10">
    <location>
        <begin position="1"/>
        <end position="48"/>
    </location>
</feature>
<dbReference type="GO" id="GO:0005886">
    <property type="term" value="C:plasma membrane"/>
    <property type="evidence" value="ECO:0007669"/>
    <property type="project" value="TreeGrafter"/>
</dbReference>
<proteinExistence type="predicted"/>
<evidence type="ECO:0000313" key="13">
    <source>
        <dbReference type="Proteomes" id="UP001054837"/>
    </source>
</evidence>
<dbReference type="InterPro" id="IPR013783">
    <property type="entry name" value="Ig-like_fold"/>
</dbReference>
<keyword evidence="6" id="KW-1133">Transmembrane helix</keyword>
<dbReference type="InterPro" id="IPR036179">
    <property type="entry name" value="Ig-like_dom_sf"/>
</dbReference>
<dbReference type="Gene3D" id="2.60.40.10">
    <property type="entry name" value="Immunoglobulins"/>
    <property type="match status" value="1"/>
</dbReference>
<evidence type="ECO:0000256" key="9">
    <source>
        <dbReference type="ARBA" id="ARBA00023319"/>
    </source>
</evidence>
<evidence type="ECO:0000256" key="3">
    <source>
        <dbReference type="ARBA" id="ARBA00022729"/>
    </source>
</evidence>
<keyword evidence="8" id="KW-1015">Disulfide bond</keyword>
<dbReference type="GO" id="GO:0098632">
    <property type="term" value="F:cell-cell adhesion mediator activity"/>
    <property type="evidence" value="ECO:0007669"/>
    <property type="project" value="TreeGrafter"/>
</dbReference>
<feature type="compositionally biased region" description="Pro residues" evidence="10">
    <location>
        <begin position="32"/>
        <end position="42"/>
    </location>
</feature>
<feature type="domain" description="Ig-like" evidence="11">
    <location>
        <begin position="101"/>
        <end position="196"/>
    </location>
</feature>
<evidence type="ECO:0000256" key="6">
    <source>
        <dbReference type="ARBA" id="ARBA00022989"/>
    </source>
</evidence>
<dbReference type="GO" id="GO:0007156">
    <property type="term" value="P:homophilic cell adhesion via plasma membrane adhesion molecules"/>
    <property type="evidence" value="ECO:0007669"/>
    <property type="project" value="TreeGrafter"/>
</dbReference>
<evidence type="ECO:0000256" key="2">
    <source>
        <dbReference type="ARBA" id="ARBA00022692"/>
    </source>
</evidence>
<name>A0AAV4U3T3_9ARAC</name>
<dbReference type="SUPFAM" id="SSF48726">
    <property type="entry name" value="Immunoglobulin"/>
    <property type="match status" value="2"/>
</dbReference>
<dbReference type="InterPro" id="IPR013098">
    <property type="entry name" value="Ig_I-set"/>
</dbReference>
<dbReference type="PANTHER" id="PTHR10075:SF14">
    <property type="entry name" value="CELL ADHESION MOLECULE DSCAM2-RELATED"/>
    <property type="match status" value="1"/>
</dbReference>
<evidence type="ECO:0000256" key="5">
    <source>
        <dbReference type="ARBA" id="ARBA00022889"/>
    </source>
</evidence>
<evidence type="ECO:0000256" key="10">
    <source>
        <dbReference type="SAM" id="MobiDB-lite"/>
    </source>
</evidence>
<dbReference type="InterPro" id="IPR003599">
    <property type="entry name" value="Ig_sub"/>
</dbReference>
<organism evidence="12 13">
    <name type="scientific">Caerostris darwini</name>
    <dbReference type="NCBI Taxonomy" id="1538125"/>
    <lineage>
        <taxon>Eukaryota</taxon>
        <taxon>Metazoa</taxon>
        <taxon>Ecdysozoa</taxon>
        <taxon>Arthropoda</taxon>
        <taxon>Chelicerata</taxon>
        <taxon>Arachnida</taxon>
        <taxon>Araneae</taxon>
        <taxon>Araneomorphae</taxon>
        <taxon>Entelegynae</taxon>
        <taxon>Araneoidea</taxon>
        <taxon>Araneidae</taxon>
        <taxon>Caerostris</taxon>
    </lineage>
</organism>
<dbReference type="PROSITE" id="PS50835">
    <property type="entry name" value="IG_LIKE"/>
    <property type="match status" value="1"/>
</dbReference>
<evidence type="ECO:0000256" key="1">
    <source>
        <dbReference type="ARBA" id="ARBA00004167"/>
    </source>
</evidence>
<evidence type="ECO:0000256" key="7">
    <source>
        <dbReference type="ARBA" id="ARBA00023136"/>
    </source>
</evidence>
<keyword evidence="3" id="KW-0732">Signal</keyword>
<dbReference type="FunFam" id="2.60.40.10:FF:000017">
    <property type="entry name" value="Down syndrome cell adhesion molecule b"/>
    <property type="match status" value="1"/>
</dbReference>
<gene>
    <name evidence="12" type="primary">Dscam2_63</name>
    <name evidence="12" type="ORF">CDAR_575501</name>
</gene>
<dbReference type="InterPro" id="IPR003598">
    <property type="entry name" value="Ig_sub2"/>
</dbReference>
<sequence>MLEKVSRFQQSEPLQTRKLEKKRSPHHITFPSNPPLQPPNTPPNSSISTLHDSDGCWCTTPYAGTCTSRARTSVHRLAPHTGWRTSTPTPCSCEQITPSDPPVIISRFEDQIINPGHPVSLRCIAKGHPLPKITWTADGENIPSSTRLRLGDFVTQDGSVVHSFLNISSVEVGDGKEYACNAESDFGRAFHQARLNVPSSPVGRPFQNKTALVGQTAVFVCPVAGYPLSHFAWEKGKVCDFLK</sequence>
<dbReference type="PANTHER" id="PTHR10075">
    <property type="entry name" value="BASIGIN RELATED"/>
    <property type="match status" value="1"/>
</dbReference>